<feature type="domain" description="Secretion system C-terminal sorting" evidence="1">
    <location>
        <begin position="112"/>
        <end position="182"/>
    </location>
</feature>
<comment type="caution">
    <text evidence="2">The sequence shown here is derived from an EMBL/GenBank/DDBJ whole genome shotgun (WGS) entry which is preliminary data.</text>
</comment>
<gene>
    <name evidence="2" type="ORF">I2H31_24705</name>
</gene>
<keyword evidence="3" id="KW-1185">Reference proteome</keyword>
<dbReference type="Proteomes" id="UP000618931">
    <property type="component" value="Unassembled WGS sequence"/>
</dbReference>
<sequence>MAISGPVRTLALQPNGRVLLGGDFTTASIPSGVRANLARVLDNGQFDASFGATATPNVAVRSIVVQPDGAIAFAGEFSTVAGQPRLNVARITAPNVLSVAAPAAVAARTAAWPVPAHGQLRIAPDLSAGPLAVELTDALGRTVRRQPATRAAEQTLDLETLPAGLYVLRVHYAAGTVARRIAVE</sequence>
<dbReference type="Gene3D" id="2.80.10.50">
    <property type="match status" value="1"/>
</dbReference>
<dbReference type="Pfam" id="PF18962">
    <property type="entry name" value="Por_Secre_tail"/>
    <property type="match status" value="1"/>
</dbReference>
<accession>A0ABS0IBG8</accession>
<name>A0ABS0IBG8_9BACT</name>
<proteinExistence type="predicted"/>
<organism evidence="2 3">
    <name type="scientific">Hymenobacter ruricola</name>
    <dbReference type="NCBI Taxonomy" id="2791023"/>
    <lineage>
        <taxon>Bacteria</taxon>
        <taxon>Pseudomonadati</taxon>
        <taxon>Bacteroidota</taxon>
        <taxon>Cytophagia</taxon>
        <taxon>Cytophagales</taxon>
        <taxon>Hymenobacteraceae</taxon>
        <taxon>Hymenobacter</taxon>
    </lineage>
</organism>
<dbReference type="EMBL" id="JADQDM010000028">
    <property type="protein sequence ID" value="MBF9224326.1"/>
    <property type="molecule type" value="Genomic_DNA"/>
</dbReference>
<reference evidence="2 3" key="1">
    <citation type="submission" date="2020-11" db="EMBL/GenBank/DDBJ databases">
        <authorList>
            <person name="Kim M.K."/>
        </authorList>
    </citation>
    <scope>NUCLEOTIDE SEQUENCE [LARGE SCALE GENOMIC DNA]</scope>
    <source>
        <strain evidence="2 3">BT662</strain>
    </source>
</reference>
<protein>
    <submittedName>
        <fullName evidence="2">T9SS type A sorting domain-containing protein</fullName>
    </submittedName>
</protein>
<dbReference type="InterPro" id="IPR026444">
    <property type="entry name" value="Secre_tail"/>
</dbReference>
<evidence type="ECO:0000313" key="3">
    <source>
        <dbReference type="Proteomes" id="UP000618931"/>
    </source>
</evidence>
<dbReference type="InterPro" id="IPR013431">
    <property type="entry name" value="Delta_60_rpt"/>
</dbReference>
<evidence type="ECO:0000313" key="2">
    <source>
        <dbReference type="EMBL" id="MBF9224326.1"/>
    </source>
</evidence>
<dbReference type="NCBIfam" id="TIGR04183">
    <property type="entry name" value="Por_Secre_tail"/>
    <property type="match status" value="1"/>
</dbReference>
<dbReference type="Pfam" id="PF17164">
    <property type="entry name" value="DUF5122"/>
    <property type="match status" value="2"/>
</dbReference>
<evidence type="ECO:0000259" key="1">
    <source>
        <dbReference type="Pfam" id="PF18962"/>
    </source>
</evidence>